<comment type="caution">
    <text evidence="4">The sequence shown here is derived from an EMBL/GenBank/DDBJ whole genome shotgun (WGS) entry which is preliminary data.</text>
</comment>
<name>A0ABS3CIK5_9BACT</name>
<dbReference type="PANTHER" id="PTHR37299">
    <property type="entry name" value="TRANSCRIPTIONAL REGULATOR-RELATED"/>
    <property type="match status" value="1"/>
</dbReference>
<dbReference type="InterPro" id="IPR007492">
    <property type="entry name" value="LytTR_DNA-bd_dom"/>
</dbReference>
<dbReference type="Pfam" id="PF04397">
    <property type="entry name" value="LytTR"/>
    <property type="match status" value="1"/>
</dbReference>
<protein>
    <submittedName>
        <fullName evidence="4">Response regulator transcription factor</fullName>
    </submittedName>
</protein>
<dbReference type="PROSITE" id="PS50930">
    <property type="entry name" value="HTH_LYTTR"/>
    <property type="match status" value="1"/>
</dbReference>
<dbReference type="SMART" id="SM00448">
    <property type="entry name" value="REC"/>
    <property type="match status" value="1"/>
</dbReference>
<dbReference type="InterPro" id="IPR001789">
    <property type="entry name" value="Sig_transdc_resp-reg_receiver"/>
</dbReference>
<dbReference type="Gene3D" id="2.40.50.1020">
    <property type="entry name" value="LytTr DNA-binding domain"/>
    <property type="match status" value="1"/>
</dbReference>
<keyword evidence="5" id="KW-1185">Reference proteome</keyword>
<evidence type="ECO:0000313" key="5">
    <source>
        <dbReference type="Proteomes" id="UP000664480"/>
    </source>
</evidence>
<dbReference type="Gene3D" id="3.40.50.2300">
    <property type="match status" value="1"/>
</dbReference>
<evidence type="ECO:0000256" key="1">
    <source>
        <dbReference type="PROSITE-ProRule" id="PRU00169"/>
    </source>
</evidence>
<feature type="domain" description="Response regulatory" evidence="2">
    <location>
        <begin position="2"/>
        <end position="114"/>
    </location>
</feature>
<dbReference type="Proteomes" id="UP000664480">
    <property type="component" value="Unassembled WGS sequence"/>
</dbReference>
<keyword evidence="1" id="KW-0597">Phosphoprotein</keyword>
<organism evidence="4 5">
    <name type="scientific">Algoriphagus pacificus</name>
    <dbReference type="NCBI Taxonomy" id="2811234"/>
    <lineage>
        <taxon>Bacteria</taxon>
        <taxon>Pseudomonadati</taxon>
        <taxon>Bacteroidota</taxon>
        <taxon>Cytophagia</taxon>
        <taxon>Cytophagales</taxon>
        <taxon>Cyclobacteriaceae</taxon>
        <taxon>Algoriphagus</taxon>
    </lineage>
</organism>
<accession>A0ABS3CIK5</accession>
<dbReference type="EMBL" id="JAFKCU010000003">
    <property type="protein sequence ID" value="MBN7816326.1"/>
    <property type="molecule type" value="Genomic_DNA"/>
</dbReference>
<feature type="domain" description="HTH LytTR-type" evidence="3">
    <location>
        <begin position="138"/>
        <end position="236"/>
    </location>
</feature>
<dbReference type="SUPFAM" id="SSF52172">
    <property type="entry name" value="CheY-like"/>
    <property type="match status" value="1"/>
</dbReference>
<evidence type="ECO:0000259" key="2">
    <source>
        <dbReference type="PROSITE" id="PS50110"/>
    </source>
</evidence>
<dbReference type="Pfam" id="PF00072">
    <property type="entry name" value="Response_reg"/>
    <property type="match status" value="1"/>
</dbReference>
<sequence>MNCLIVDDESVSREILTFLCERETELNLVSSFSNAMDAFRFLNKEDVDLIFLDIHMPDFTGFDFIQTLKNPPLIIITTSDQESALKAFEFESIIDFLRKPIDPDRFKKSVQKANKILSEGKKGSSNTSNTSTSTPHHFFINIDKRLIKINADEVNLIEAKGDYIDLFTEKETFHVHTTLSKIFEKLPQDSFFQVHRSYIINLNKIIDIQDNTILIQKSVIPISRSKRADLMKRINLI</sequence>
<dbReference type="PROSITE" id="PS50110">
    <property type="entry name" value="RESPONSE_REGULATORY"/>
    <property type="match status" value="1"/>
</dbReference>
<evidence type="ECO:0000259" key="3">
    <source>
        <dbReference type="PROSITE" id="PS50930"/>
    </source>
</evidence>
<feature type="modified residue" description="4-aspartylphosphate" evidence="1">
    <location>
        <position position="53"/>
    </location>
</feature>
<dbReference type="SMART" id="SM00850">
    <property type="entry name" value="LytTR"/>
    <property type="match status" value="1"/>
</dbReference>
<reference evidence="4 5" key="1">
    <citation type="submission" date="2021-03" db="EMBL/GenBank/DDBJ databases">
        <title>novel species isolated from a fishpond in China.</title>
        <authorList>
            <person name="Lu H."/>
            <person name="Cai Z."/>
        </authorList>
    </citation>
    <scope>NUCLEOTIDE SEQUENCE [LARGE SCALE GENOMIC DNA]</scope>
    <source>
        <strain evidence="4 5">YJ13C</strain>
    </source>
</reference>
<evidence type="ECO:0000313" key="4">
    <source>
        <dbReference type="EMBL" id="MBN7816326.1"/>
    </source>
</evidence>
<gene>
    <name evidence="4" type="ORF">J0A69_12830</name>
</gene>
<dbReference type="PANTHER" id="PTHR37299:SF1">
    <property type="entry name" value="STAGE 0 SPORULATION PROTEIN A HOMOLOG"/>
    <property type="match status" value="1"/>
</dbReference>
<dbReference type="InterPro" id="IPR046947">
    <property type="entry name" value="LytR-like"/>
</dbReference>
<dbReference type="RefSeq" id="WP_206587006.1">
    <property type="nucleotide sequence ID" value="NZ_JAFKCU010000003.1"/>
</dbReference>
<dbReference type="InterPro" id="IPR011006">
    <property type="entry name" value="CheY-like_superfamily"/>
</dbReference>
<proteinExistence type="predicted"/>